<dbReference type="RefSeq" id="WP_069584067.1">
    <property type="nucleotide sequence ID" value="NZ_LMVM01000002.1"/>
</dbReference>
<keyword evidence="3" id="KW-1185">Reference proteome</keyword>
<gene>
    <name evidence="2" type="ORF">ASJ80_07990</name>
</gene>
<comment type="caution">
    <text evidence="2">The sequence shown here is derived from an EMBL/GenBank/DDBJ whole genome shotgun (WGS) entry which is preliminary data.</text>
</comment>
<protein>
    <submittedName>
        <fullName evidence="2">Uncharacterized protein</fullName>
    </submittedName>
</protein>
<keyword evidence="1" id="KW-0472">Membrane</keyword>
<accession>A0A2A2H8M5</accession>
<dbReference type="OrthoDB" id="71373at2157"/>
<dbReference type="Proteomes" id="UP000217784">
    <property type="component" value="Unassembled WGS sequence"/>
</dbReference>
<reference evidence="2 3" key="1">
    <citation type="journal article" date="2017" name="BMC Genomics">
        <title>Genomic analysis of methanogenic archaea reveals a shift towards energy conservation.</title>
        <authorList>
            <person name="Gilmore S.P."/>
            <person name="Henske J.K."/>
            <person name="Sexton J.A."/>
            <person name="Solomon K.V."/>
            <person name="Seppala S."/>
            <person name="Yoo J.I."/>
            <person name="Huyett L.M."/>
            <person name="Pressman A."/>
            <person name="Cogan J.Z."/>
            <person name="Kivenson V."/>
            <person name="Peng X."/>
            <person name="Tan Y."/>
            <person name="Valentine D.L."/>
            <person name="O'Malley M.A."/>
        </authorList>
    </citation>
    <scope>NUCLEOTIDE SEQUENCE [LARGE SCALE GENOMIC DNA]</scope>
    <source>
        <strain evidence="2 3">M.o.H.</strain>
    </source>
</reference>
<evidence type="ECO:0000313" key="3">
    <source>
        <dbReference type="Proteomes" id="UP000217784"/>
    </source>
</evidence>
<evidence type="ECO:0000313" key="2">
    <source>
        <dbReference type="EMBL" id="PAV05666.1"/>
    </source>
</evidence>
<keyword evidence="1" id="KW-1133">Transmembrane helix</keyword>
<sequence>METYPKKHWFKFEAFLQFPKPICWQGWACYAITILAIIIIGRFLIMIGKGSTPHIVLIIVTCMTCFMAVAITKSNFIEKALSLKQM</sequence>
<keyword evidence="1" id="KW-0812">Transmembrane</keyword>
<dbReference type="EMBL" id="LMVM01000002">
    <property type="protein sequence ID" value="PAV05666.1"/>
    <property type="molecule type" value="Genomic_DNA"/>
</dbReference>
<organism evidence="2 3">
    <name type="scientific">Methanobacterium bryantii</name>
    <dbReference type="NCBI Taxonomy" id="2161"/>
    <lineage>
        <taxon>Archaea</taxon>
        <taxon>Methanobacteriati</taxon>
        <taxon>Methanobacteriota</taxon>
        <taxon>Methanomada group</taxon>
        <taxon>Methanobacteria</taxon>
        <taxon>Methanobacteriales</taxon>
        <taxon>Methanobacteriaceae</taxon>
        <taxon>Methanobacterium</taxon>
    </lineage>
</organism>
<name>A0A2A2H8M5_METBR</name>
<feature type="transmembrane region" description="Helical" evidence="1">
    <location>
        <begin position="54"/>
        <end position="76"/>
    </location>
</feature>
<feature type="transmembrane region" description="Helical" evidence="1">
    <location>
        <begin position="27"/>
        <end position="48"/>
    </location>
</feature>
<dbReference type="AlphaFoldDB" id="A0A2A2H8M5"/>
<proteinExistence type="predicted"/>
<evidence type="ECO:0000256" key="1">
    <source>
        <dbReference type="SAM" id="Phobius"/>
    </source>
</evidence>